<protein>
    <recommendedName>
        <fullName evidence="5">Aminotransferase-like plant mobile domain-containing protein</fullName>
    </recommendedName>
</protein>
<accession>A0AAW1VJI5</accession>
<evidence type="ECO:0000256" key="1">
    <source>
        <dbReference type="SAM" id="MobiDB-lite"/>
    </source>
</evidence>
<proteinExistence type="predicted"/>
<keyword evidence="2" id="KW-1133">Transmembrane helix</keyword>
<organism evidence="3 4">
    <name type="scientific">Rubus argutus</name>
    <name type="common">Southern blackberry</name>
    <dbReference type="NCBI Taxonomy" id="59490"/>
    <lineage>
        <taxon>Eukaryota</taxon>
        <taxon>Viridiplantae</taxon>
        <taxon>Streptophyta</taxon>
        <taxon>Embryophyta</taxon>
        <taxon>Tracheophyta</taxon>
        <taxon>Spermatophyta</taxon>
        <taxon>Magnoliopsida</taxon>
        <taxon>eudicotyledons</taxon>
        <taxon>Gunneridae</taxon>
        <taxon>Pentapetalae</taxon>
        <taxon>rosids</taxon>
        <taxon>fabids</taxon>
        <taxon>Rosales</taxon>
        <taxon>Rosaceae</taxon>
        <taxon>Rosoideae</taxon>
        <taxon>Rosoideae incertae sedis</taxon>
        <taxon>Rubus</taxon>
    </lineage>
</organism>
<keyword evidence="2" id="KW-0472">Membrane</keyword>
<feature type="compositionally biased region" description="Basic and acidic residues" evidence="1">
    <location>
        <begin position="305"/>
        <end position="316"/>
    </location>
</feature>
<reference evidence="3 4" key="1">
    <citation type="journal article" date="2023" name="G3 (Bethesda)">
        <title>A chromosome-length genome assembly and annotation of blackberry (Rubus argutus, cv. 'Hillquist').</title>
        <authorList>
            <person name="Bruna T."/>
            <person name="Aryal R."/>
            <person name="Dudchenko O."/>
            <person name="Sargent D.J."/>
            <person name="Mead D."/>
            <person name="Buti M."/>
            <person name="Cavallini A."/>
            <person name="Hytonen T."/>
            <person name="Andres J."/>
            <person name="Pham M."/>
            <person name="Weisz D."/>
            <person name="Mascagni F."/>
            <person name="Usai G."/>
            <person name="Natali L."/>
            <person name="Bassil N."/>
            <person name="Fernandez G.E."/>
            <person name="Lomsadze A."/>
            <person name="Armour M."/>
            <person name="Olukolu B."/>
            <person name="Poorten T."/>
            <person name="Britton C."/>
            <person name="Davik J."/>
            <person name="Ashrafi H."/>
            <person name="Aiden E.L."/>
            <person name="Borodovsky M."/>
            <person name="Worthington M."/>
        </authorList>
    </citation>
    <scope>NUCLEOTIDE SEQUENCE [LARGE SCALE GENOMIC DNA]</scope>
    <source>
        <strain evidence="3">PI 553951</strain>
    </source>
</reference>
<feature type="transmembrane region" description="Helical" evidence="2">
    <location>
        <begin position="131"/>
        <end position="153"/>
    </location>
</feature>
<keyword evidence="2" id="KW-0812">Transmembrane</keyword>
<gene>
    <name evidence="3" type="ORF">M0R45_002272</name>
</gene>
<name>A0AAW1VJI5_RUBAR</name>
<comment type="caution">
    <text evidence="3">The sequence shown here is derived from an EMBL/GenBank/DDBJ whole genome shotgun (WGS) entry which is preliminary data.</text>
</comment>
<evidence type="ECO:0008006" key="5">
    <source>
        <dbReference type="Google" id="ProtNLM"/>
    </source>
</evidence>
<feature type="region of interest" description="Disordered" evidence="1">
    <location>
        <begin position="235"/>
        <end position="316"/>
    </location>
</feature>
<evidence type="ECO:0000313" key="3">
    <source>
        <dbReference type="EMBL" id="KAK9901135.1"/>
    </source>
</evidence>
<dbReference type="EMBL" id="JBEDUW010000337">
    <property type="protein sequence ID" value="KAK9901135.1"/>
    <property type="molecule type" value="Genomic_DNA"/>
</dbReference>
<evidence type="ECO:0000256" key="2">
    <source>
        <dbReference type="SAM" id="Phobius"/>
    </source>
</evidence>
<feature type="compositionally biased region" description="Basic and acidic residues" evidence="1">
    <location>
        <begin position="264"/>
        <end position="293"/>
    </location>
</feature>
<keyword evidence="4" id="KW-1185">Reference proteome</keyword>
<sequence>MMAFHEQLTRVKNILGHDMNLLRIELKKTPFWNLIKVYDEGYMSANEGKKSDRQMHMFIECFNLRSKSSCLEIVLVVPNPAALSSKPAYIDLVQIISRMRPESQSPEYCFCLGNVTRIRPSGWPKDAARLLILYLFCTLLFASSGSTLGWSFVRCIESVEIMNQYNWAKGVRDYLISCLMPPTKNEQKPKARAISGCVTLIPYWICERTALINEIQGRERIDNAIEEKAKMVEQENKDDDFVNPPPKSISKSIFVKGRKQSRKRREEAKHTEQIESRPEKRVKKTQDENESQKKTSIQLKLRQPKNKERGRKSSDK</sequence>
<dbReference type="Proteomes" id="UP001457282">
    <property type="component" value="Unassembled WGS sequence"/>
</dbReference>
<evidence type="ECO:0000313" key="4">
    <source>
        <dbReference type="Proteomes" id="UP001457282"/>
    </source>
</evidence>
<dbReference type="AlphaFoldDB" id="A0AAW1VJI5"/>